<keyword evidence="5" id="KW-0732">Signal</keyword>
<dbReference type="PROSITE" id="PS51318">
    <property type="entry name" value="TAT"/>
    <property type="match status" value="1"/>
</dbReference>
<protein>
    <submittedName>
        <fullName evidence="6">Alkaline phosphatase</fullName>
    </submittedName>
</protein>
<dbReference type="PANTHER" id="PTHR11596">
    <property type="entry name" value="ALKALINE PHOSPHATASE"/>
    <property type="match status" value="1"/>
</dbReference>
<name>A0A238Z3K6_9BACT</name>
<comment type="cofactor">
    <cofactor evidence="3">
        <name>Zn(2+)</name>
        <dbReference type="ChEBI" id="CHEBI:29105"/>
    </cofactor>
    <text evidence="3">Binds 2 Zn(2+) ions.</text>
</comment>
<dbReference type="OrthoDB" id="9794455at2"/>
<keyword evidence="3" id="KW-0460">Magnesium</keyword>
<feature type="binding site" evidence="3">
    <location>
        <position position="141"/>
    </location>
    <ligand>
        <name>Mg(2+)</name>
        <dbReference type="ChEBI" id="CHEBI:18420"/>
    </ligand>
</feature>
<dbReference type="Gene3D" id="3.40.720.10">
    <property type="entry name" value="Alkaline Phosphatase, subunit A"/>
    <property type="match status" value="2"/>
</dbReference>
<dbReference type="GO" id="GO:0004035">
    <property type="term" value="F:alkaline phosphatase activity"/>
    <property type="evidence" value="ECO:0007669"/>
    <property type="project" value="TreeGrafter"/>
</dbReference>
<feature type="binding site" evidence="3">
    <location>
        <position position="273"/>
    </location>
    <ligand>
        <name>Zn(2+)</name>
        <dbReference type="ChEBI" id="CHEBI:29105"/>
        <label>2</label>
    </ligand>
</feature>
<feature type="binding site" evidence="3">
    <location>
        <position position="447"/>
    </location>
    <ligand>
        <name>Zn(2+)</name>
        <dbReference type="ChEBI" id="CHEBI:29105"/>
        <label>2</label>
    </ligand>
</feature>
<dbReference type="RefSeq" id="WP_089323065.1">
    <property type="nucleotide sequence ID" value="NZ_FZOB01000006.1"/>
</dbReference>
<accession>A0A238Z3K6</accession>
<dbReference type="CDD" id="cd16012">
    <property type="entry name" value="ALP"/>
    <property type="match status" value="1"/>
</dbReference>
<evidence type="ECO:0000256" key="5">
    <source>
        <dbReference type="SAM" id="SignalP"/>
    </source>
</evidence>
<dbReference type="InterPro" id="IPR006311">
    <property type="entry name" value="TAT_signal"/>
</dbReference>
<gene>
    <name evidence="6" type="ORF">SAMN06265340_10631</name>
</gene>
<feature type="binding site" evidence="3">
    <location>
        <position position="139"/>
    </location>
    <ligand>
        <name>Mg(2+)</name>
        <dbReference type="ChEBI" id="CHEBI:18420"/>
    </ligand>
</feature>
<dbReference type="InterPro" id="IPR001952">
    <property type="entry name" value="Alkaline_phosphatase"/>
</dbReference>
<feature type="binding site" evidence="3">
    <location>
        <position position="316"/>
    </location>
    <ligand>
        <name>Zn(2+)</name>
        <dbReference type="ChEBI" id="CHEBI:29105"/>
        <label>2</label>
    </ligand>
</feature>
<evidence type="ECO:0000256" key="3">
    <source>
        <dbReference type="PIRSR" id="PIRSR601952-2"/>
    </source>
</evidence>
<keyword evidence="1" id="KW-0597">Phosphoprotein</keyword>
<dbReference type="GO" id="GO:0046872">
    <property type="term" value="F:metal ion binding"/>
    <property type="evidence" value="ECO:0007669"/>
    <property type="project" value="UniProtKB-KW"/>
</dbReference>
<organism evidence="6 7">
    <name type="scientific">Desulfurobacterium atlanticum</name>
    <dbReference type="NCBI Taxonomy" id="240169"/>
    <lineage>
        <taxon>Bacteria</taxon>
        <taxon>Pseudomonadati</taxon>
        <taxon>Aquificota</taxon>
        <taxon>Aquificia</taxon>
        <taxon>Desulfurobacteriales</taxon>
        <taxon>Desulfurobacteriaceae</taxon>
        <taxon>Desulfurobacterium</taxon>
    </lineage>
</organism>
<reference evidence="7" key="1">
    <citation type="submission" date="2017-06" db="EMBL/GenBank/DDBJ databases">
        <authorList>
            <person name="Varghese N."/>
            <person name="Submissions S."/>
        </authorList>
    </citation>
    <scope>NUCLEOTIDE SEQUENCE [LARGE SCALE GENOMIC DNA]</scope>
    <source>
        <strain evidence="7">DSM 15668</strain>
    </source>
</reference>
<keyword evidence="7" id="KW-1185">Reference proteome</keyword>
<feature type="binding site" evidence="3">
    <location>
        <position position="268"/>
    </location>
    <ligand>
        <name>Mg(2+)</name>
        <dbReference type="ChEBI" id="CHEBI:18420"/>
    </ligand>
</feature>
<dbReference type="SUPFAM" id="SSF53649">
    <property type="entry name" value="Alkaline phosphatase-like"/>
    <property type="match status" value="1"/>
</dbReference>
<feature type="binding site" evidence="3">
    <location>
        <position position="47"/>
    </location>
    <ligand>
        <name>Mg(2+)</name>
        <dbReference type="ChEBI" id="CHEBI:18420"/>
    </ligand>
</feature>
<keyword evidence="3" id="KW-0479">Metal-binding</keyword>
<sequence>MKGLKDVSRRGFLRILMAVVACVLAFPPLVAQAAGKTAKYVFYFIGDGMAFTQRMAAENYKGEKLMMNKLPAQGMATTYAANRFITGSAAAGTALACGHKTNIGVIGLTPDGKRLETIAELAKKDGKKIGIITSTSIDHATPAAFYAHVPKRSHYYDIAIQLAESNFDYFAGGGFKDPNNKKKNSKHYVGNAIEYIKNHGYRIITSKEEFENLRKGDEKVVVINPRLQPGKSLPYTIDQTKQDITLAEFLKKGIELLDNPNGFFIMLEGGKIDWACHANDGTTAIQDTLAFDDAIKVAYDFYRRHPDETLIVVTADHETGGLALGFAGTKYSTNFAVLHAQDMSYQRFTDEIVKKLKRKGNVTFEDVKPLITKYFGLKFEGLSTDPLVLKPYEVAQLKVAFMDSMNNAKGKKDPYKYLLYGGYEPLTVTITHILNHHAGMGWTSYKHTGVPVPTSAVGVGAEMFNGFYDNTDIAKKLMKAMGYAPVVHYAENAAYTYAN</sequence>
<feature type="binding site" evidence="3">
    <location>
        <position position="277"/>
    </location>
    <ligand>
        <name>Zn(2+)</name>
        <dbReference type="ChEBI" id="CHEBI:29105"/>
        <label>2</label>
    </ligand>
</feature>
<comment type="similarity">
    <text evidence="4">Belongs to the alkaline phosphatase family.</text>
</comment>
<dbReference type="Pfam" id="PF00245">
    <property type="entry name" value="Alk_phosphatase"/>
    <property type="match status" value="1"/>
</dbReference>
<evidence type="ECO:0000256" key="1">
    <source>
        <dbReference type="ARBA" id="ARBA00022553"/>
    </source>
</evidence>
<dbReference type="InterPro" id="IPR017850">
    <property type="entry name" value="Alkaline_phosphatase_core_sf"/>
</dbReference>
<feature type="active site" description="Phosphoserine intermediate" evidence="2">
    <location>
        <position position="88"/>
    </location>
</feature>
<keyword evidence="3" id="KW-0862">Zinc</keyword>
<feature type="binding site" evidence="3">
    <location>
        <position position="317"/>
    </location>
    <ligand>
        <name>Zn(2+)</name>
        <dbReference type="ChEBI" id="CHEBI:29105"/>
        <label>2</label>
    </ligand>
</feature>
<dbReference type="PRINTS" id="PR00113">
    <property type="entry name" value="ALKPHPHTASE"/>
</dbReference>
<evidence type="ECO:0000256" key="4">
    <source>
        <dbReference type="RuleBase" id="RU003946"/>
    </source>
</evidence>
<evidence type="ECO:0000256" key="2">
    <source>
        <dbReference type="PIRSR" id="PIRSR601952-1"/>
    </source>
</evidence>
<feature type="signal peptide" evidence="5">
    <location>
        <begin position="1"/>
        <end position="33"/>
    </location>
</feature>
<evidence type="ECO:0000313" key="6">
    <source>
        <dbReference type="EMBL" id="SNR77812.1"/>
    </source>
</evidence>
<proteinExistence type="inferred from homology"/>
<feature type="chain" id="PRO_5012104939" evidence="5">
    <location>
        <begin position="34"/>
        <end position="499"/>
    </location>
</feature>
<dbReference type="PANTHER" id="PTHR11596:SF5">
    <property type="entry name" value="ALKALINE PHOSPHATASE"/>
    <property type="match status" value="1"/>
</dbReference>
<feature type="binding site" evidence="3">
    <location>
        <position position="47"/>
    </location>
    <ligand>
        <name>Zn(2+)</name>
        <dbReference type="ChEBI" id="CHEBI:29105"/>
        <label>2</label>
    </ligand>
</feature>
<dbReference type="SMART" id="SM00098">
    <property type="entry name" value="alkPPc"/>
    <property type="match status" value="1"/>
</dbReference>
<comment type="cofactor">
    <cofactor evidence="3">
        <name>Mg(2+)</name>
        <dbReference type="ChEBI" id="CHEBI:18420"/>
    </cofactor>
    <text evidence="3">Binds 1 Mg(2+) ion.</text>
</comment>
<evidence type="ECO:0000313" key="7">
    <source>
        <dbReference type="Proteomes" id="UP000198405"/>
    </source>
</evidence>
<dbReference type="AlphaFoldDB" id="A0A238Z3K6"/>
<dbReference type="Proteomes" id="UP000198405">
    <property type="component" value="Unassembled WGS sequence"/>
</dbReference>
<dbReference type="EMBL" id="FZOB01000006">
    <property type="protein sequence ID" value="SNR77812.1"/>
    <property type="molecule type" value="Genomic_DNA"/>
</dbReference>